<organism evidence="4 5">
    <name type="scientific">Zophobas morio</name>
    <dbReference type="NCBI Taxonomy" id="2755281"/>
    <lineage>
        <taxon>Eukaryota</taxon>
        <taxon>Metazoa</taxon>
        <taxon>Ecdysozoa</taxon>
        <taxon>Arthropoda</taxon>
        <taxon>Hexapoda</taxon>
        <taxon>Insecta</taxon>
        <taxon>Pterygota</taxon>
        <taxon>Neoptera</taxon>
        <taxon>Endopterygota</taxon>
        <taxon>Coleoptera</taxon>
        <taxon>Polyphaga</taxon>
        <taxon>Cucujiformia</taxon>
        <taxon>Tenebrionidae</taxon>
        <taxon>Zophobas</taxon>
    </lineage>
</organism>
<feature type="compositionally biased region" description="Low complexity" evidence="3">
    <location>
        <begin position="833"/>
        <end position="842"/>
    </location>
</feature>
<dbReference type="InterPro" id="IPR029044">
    <property type="entry name" value="Nucleotide-diphossugar_trans"/>
</dbReference>
<dbReference type="EC" id="2.4.1.186" evidence="2"/>
<feature type="compositionally biased region" description="Polar residues" evidence="3">
    <location>
        <begin position="738"/>
        <end position="748"/>
    </location>
</feature>
<protein>
    <recommendedName>
        <fullName evidence="2">glycogenin glucosyltransferase</fullName>
        <ecNumber evidence="2">2.4.1.186</ecNumber>
    </recommendedName>
</protein>
<feature type="compositionally biased region" description="Polar residues" evidence="3">
    <location>
        <begin position="327"/>
        <end position="338"/>
    </location>
</feature>
<feature type="region of interest" description="Disordered" evidence="3">
    <location>
        <begin position="431"/>
        <end position="860"/>
    </location>
</feature>
<sequence length="860" mass="90940">MGGYAWVTLATNDSYSLGALVLANSLKQLGTSHQLVVLVTPGVTNAMRQKLSATFNVVQEVNILDSKDETNLRLLKRPELGVTFTKLHCWRLTQFDKCVFLDADTLVLRNCDELFDREELSAAPDVGWPDCFNSGVFVYRPSNETYEKLVQFALEKGSFDGGDQGLLNLYFSDWATKDISKHLPFIYNMCSTACYSYLPAFKQFGVDAKIIHFIGSSKPWLQYFNTETRKVQPSSDVKHLEGILQHWWNIFCSLIHPQLTTEMSGLAGAFAQLTLGAPRTAEQCALDDHLRRQGWEVGNIDYMGRDSFDNIWSKICETLSAGLPSAPKTTDATPSPTVRESEKSASEEAQPSPQTTSFQDSTSAAPISQSIPLESQIISESKASPETPVKTPGASEGSFALVTPESGDLQCPLRVAEQPKEIAEVVQQVAATEPPVAPVLKTAEEKIASPQEGQASVSPPTAPTIQPSVEAAPTSQTSGETVTSSTPAESPLSSQPSSELPPASSPSVETPATLQPSGETPTAPQPSSEISTTPQLSGETPLTLQTSSEVLSTSQSLAEAPTLSQPSIETPPSPGVPQLPEVAPQQPEVAPQQPEVAPQQPEVAPQQPEVAPQQPEVVPQLSEVVPSQPVAETALISPPATEAPAPSKLSKEVLSPIAQPTTECTPISKPPTEVETPPSSQADTEGLPSPKAVTGASKSEVPSTQPSTEIPPISPLSTQVPPSTKSTAEIVKPPIEALSSQPSADTALSQPSTETPSTTKPKQPSIESPSTVTETPAAETSAPEPSVVVPPTSKPAPSAEVSTPSKVDSPPSDTDKSKSVTEQSKAAPKPKPESTSAASSVSPTPPPRKTGGGGKKKSKK</sequence>
<feature type="compositionally biased region" description="Low complexity" evidence="3">
    <location>
        <begin position="749"/>
        <end position="765"/>
    </location>
</feature>
<feature type="compositionally biased region" description="Polar residues" evidence="3">
    <location>
        <begin position="508"/>
        <end position="568"/>
    </location>
</feature>
<dbReference type="PANTHER" id="PTHR11183">
    <property type="entry name" value="GLYCOGENIN SUBFAMILY MEMBER"/>
    <property type="match status" value="1"/>
</dbReference>
<dbReference type="Gene3D" id="3.90.550.10">
    <property type="entry name" value="Spore Coat Polysaccharide Biosynthesis Protein SpsA, Chain A"/>
    <property type="match status" value="1"/>
</dbReference>
<dbReference type="AlphaFoldDB" id="A0AA38M1A1"/>
<dbReference type="Pfam" id="PF01501">
    <property type="entry name" value="Glyco_transf_8"/>
    <property type="match status" value="1"/>
</dbReference>
<accession>A0AA38M1A1</accession>
<name>A0AA38M1A1_9CUCU</name>
<gene>
    <name evidence="4" type="ORF">Zmor_002629</name>
</gene>
<dbReference type="InterPro" id="IPR050587">
    <property type="entry name" value="GNT1/Glycosyltrans_8"/>
</dbReference>
<dbReference type="FunFam" id="3.90.550.10:FF:000085">
    <property type="entry name" value="Glycogenin, isoform B"/>
    <property type="match status" value="1"/>
</dbReference>
<feature type="compositionally biased region" description="Low complexity" evidence="3">
    <location>
        <begin position="801"/>
        <end position="812"/>
    </location>
</feature>
<dbReference type="EMBL" id="JALNTZ010000010">
    <property type="protein sequence ID" value="KAJ3639264.1"/>
    <property type="molecule type" value="Genomic_DNA"/>
</dbReference>
<evidence type="ECO:0000256" key="1">
    <source>
        <dbReference type="ARBA" id="ARBA00038162"/>
    </source>
</evidence>
<evidence type="ECO:0000256" key="2">
    <source>
        <dbReference type="ARBA" id="ARBA00038934"/>
    </source>
</evidence>
<evidence type="ECO:0000313" key="5">
    <source>
        <dbReference type="Proteomes" id="UP001168821"/>
    </source>
</evidence>
<keyword evidence="5" id="KW-1185">Reference proteome</keyword>
<feature type="region of interest" description="Disordered" evidence="3">
    <location>
        <begin position="380"/>
        <end position="401"/>
    </location>
</feature>
<dbReference type="InterPro" id="IPR002495">
    <property type="entry name" value="Glyco_trans_8"/>
</dbReference>
<feature type="compositionally biased region" description="Polar residues" evidence="3">
    <location>
        <begin position="347"/>
        <end position="366"/>
    </location>
</feature>
<dbReference type="GO" id="GO:0008466">
    <property type="term" value="F:glycogenin glucosyltransferase activity"/>
    <property type="evidence" value="ECO:0007669"/>
    <property type="project" value="UniProtKB-EC"/>
</dbReference>
<comment type="caution">
    <text evidence="4">The sequence shown here is derived from an EMBL/GenBank/DDBJ whole genome shotgun (WGS) entry which is preliminary data.</text>
</comment>
<feature type="compositionally biased region" description="Polar residues" evidence="3">
    <location>
        <begin position="451"/>
        <end position="486"/>
    </location>
</feature>
<dbReference type="GO" id="GO:0005978">
    <property type="term" value="P:glycogen biosynthetic process"/>
    <property type="evidence" value="ECO:0007669"/>
    <property type="project" value="UniProtKB-ARBA"/>
</dbReference>
<feature type="compositionally biased region" description="Polar residues" evidence="3">
    <location>
        <begin position="696"/>
        <end position="708"/>
    </location>
</feature>
<feature type="compositionally biased region" description="Low complexity" evidence="3">
    <location>
        <begin position="580"/>
        <end position="620"/>
    </location>
</feature>
<feature type="compositionally biased region" description="Polar residues" evidence="3">
    <location>
        <begin position="715"/>
        <end position="727"/>
    </location>
</feature>
<proteinExistence type="inferred from homology"/>
<evidence type="ECO:0000256" key="3">
    <source>
        <dbReference type="SAM" id="MobiDB-lite"/>
    </source>
</evidence>
<dbReference type="SUPFAM" id="SSF53448">
    <property type="entry name" value="Nucleotide-diphospho-sugar transferases"/>
    <property type="match status" value="1"/>
</dbReference>
<evidence type="ECO:0000313" key="4">
    <source>
        <dbReference type="EMBL" id="KAJ3639264.1"/>
    </source>
</evidence>
<dbReference type="CDD" id="cd02537">
    <property type="entry name" value="GT8_Glycogenin"/>
    <property type="match status" value="1"/>
</dbReference>
<reference evidence="4" key="1">
    <citation type="journal article" date="2023" name="G3 (Bethesda)">
        <title>Whole genome assemblies of Zophobas morio and Tenebrio molitor.</title>
        <authorList>
            <person name="Kaur S."/>
            <person name="Stinson S.A."/>
            <person name="diCenzo G.C."/>
        </authorList>
    </citation>
    <scope>NUCLEOTIDE SEQUENCE</scope>
    <source>
        <strain evidence="4">QUZm001</strain>
    </source>
</reference>
<dbReference type="Proteomes" id="UP001168821">
    <property type="component" value="Unassembled WGS sequence"/>
</dbReference>
<feature type="compositionally biased region" description="Low complexity" evidence="3">
    <location>
        <begin position="487"/>
        <end position="507"/>
    </location>
</feature>
<comment type="similarity">
    <text evidence="1">Belongs to the glycosyltransferase 8 family. Glycogenin subfamily.</text>
</comment>
<feature type="region of interest" description="Disordered" evidence="3">
    <location>
        <begin position="323"/>
        <end position="366"/>
    </location>
</feature>